<dbReference type="EMBL" id="JAVIJP010000100">
    <property type="protein sequence ID" value="KAL3615604.1"/>
    <property type="molecule type" value="Genomic_DNA"/>
</dbReference>
<evidence type="ECO:0000313" key="9">
    <source>
        <dbReference type="EMBL" id="KAL3615604.1"/>
    </source>
</evidence>
<dbReference type="PRINTS" id="PR00463">
    <property type="entry name" value="EP450I"/>
</dbReference>
<organism evidence="9 10">
    <name type="scientific">Castilleja foliolosa</name>
    <dbReference type="NCBI Taxonomy" id="1961234"/>
    <lineage>
        <taxon>Eukaryota</taxon>
        <taxon>Viridiplantae</taxon>
        <taxon>Streptophyta</taxon>
        <taxon>Embryophyta</taxon>
        <taxon>Tracheophyta</taxon>
        <taxon>Spermatophyta</taxon>
        <taxon>Magnoliopsida</taxon>
        <taxon>eudicotyledons</taxon>
        <taxon>Gunneridae</taxon>
        <taxon>Pentapetalae</taxon>
        <taxon>asterids</taxon>
        <taxon>lamiids</taxon>
        <taxon>Lamiales</taxon>
        <taxon>Orobanchaceae</taxon>
        <taxon>Pedicularideae</taxon>
        <taxon>Castillejinae</taxon>
        <taxon>Castilleja</taxon>
    </lineage>
</organism>
<dbReference type="PRINTS" id="PR00385">
    <property type="entry name" value="P450"/>
</dbReference>
<evidence type="ECO:0000313" key="10">
    <source>
        <dbReference type="Proteomes" id="UP001632038"/>
    </source>
</evidence>
<dbReference type="AlphaFoldDB" id="A0ABD3BEK0"/>
<keyword evidence="10" id="KW-1185">Reference proteome</keyword>
<keyword evidence="5" id="KW-0560">Oxidoreductase</keyword>
<protein>
    <recommendedName>
        <fullName evidence="11">Cytochrome P450 monooxygenase</fullName>
    </recommendedName>
</protein>
<keyword evidence="8" id="KW-0812">Transmembrane</keyword>
<dbReference type="Gene3D" id="1.10.630.10">
    <property type="entry name" value="Cytochrome P450"/>
    <property type="match status" value="1"/>
</dbReference>
<keyword evidence="8" id="KW-0472">Membrane</keyword>
<evidence type="ECO:0000256" key="4">
    <source>
        <dbReference type="ARBA" id="ARBA00022723"/>
    </source>
</evidence>
<dbReference type="Pfam" id="PF00067">
    <property type="entry name" value="p450"/>
    <property type="match status" value="1"/>
</dbReference>
<dbReference type="PANTHER" id="PTHR24296">
    <property type="entry name" value="CYTOCHROME P450"/>
    <property type="match status" value="1"/>
</dbReference>
<comment type="cofactor">
    <cofactor evidence="1 7">
        <name>heme</name>
        <dbReference type="ChEBI" id="CHEBI:30413"/>
    </cofactor>
</comment>
<evidence type="ECO:0000256" key="5">
    <source>
        <dbReference type="ARBA" id="ARBA00023002"/>
    </source>
</evidence>
<proteinExistence type="inferred from homology"/>
<evidence type="ECO:0000256" key="2">
    <source>
        <dbReference type="ARBA" id="ARBA00004167"/>
    </source>
</evidence>
<keyword evidence="6 7" id="KW-0408">Iron</keyword>
<keyword evidence="7" id="KW-0349">Heme</keyword>
<feature type="binding site" description="axial binding residue" evidence="7">
    <location>
        <position position="447"/>
    </location>
    <ligand>
        <name>heme</name>
        <dbReference type="ChEBI" id="CHEBI:30413"/>
    </ligand>
    <ligandPart>
        <name>Fe</name>
        <dbReference type="ChEBI" id="CHEBI:18248"/>
    </ligandPart>
</feature>
<dbReference type="InterPro" id="IPR002401">
    <property type="entry name" value="Cyt_P450_E_grp-I"/>
</dbReference>
<dbReference type="GO" id="GO:0016020">
    <property type="term" value="C:membrane"/>
    <property type="evidence" value="ECO:0007669"/>
    <property type="project" value="UniProtKB-SubCell"/>
</dbReference>
<keyword evidence="4 7" id="KW-0479">Metal-binding</keyword>
<evidence type="ECO:0000256" key="1">
    <source>
        <dbReference type="ARBA" id="ARBA00001971"/>
    </source>
</evidence>
<dbReference type="CDD" id="cd11064">
    <property type="entry name" value="CYP86A"/>
    <property type="match status" value="1"/>
</dbReference>
<accession>A0ABD3BEK0</accession>
<comment type="subcellular location">
    <subcellularLocation>
        <location evidence="2">Membrane</location>
        <topology evidence="2">Single-pass membrane protein</topology>
    </subcellularLocation>
</comment>
<dbReference type="SUPFAM" id="SSF48264">
    <property type="entry name" value="Cytochrome P450"/>
    <property type="match status" value="1"/>
</dbReference>
<sequence>MASIIIAFFITALLSILVFIAYLKQSKKKYHPVGGTVFNHLINFNNLHDYMTHLANKYKTYRILIGPFRSEVYTSDPANVEYILKTNFDNYGKGWYTYSLINDLLGDGIFTVDGEKWREQRKVSSLEFSARALRDVSSIIFKENAVKFASIVSEAVVSSRPMDIQELFMKSTLDSIFRVAFGVDLDSMCGSNEEGARFSRAFDDASAFTSWRFVDITWKIKKALNIGFEAKLKENIKIIDEFVYKLIRNKTEQNEQSQDDRVDSKKQDILTRFLKLSNADPKYLRDIILNFVMAGKDTTATTLSWFFYMLCKHSNVQEKVAKEINEVTGSSGPANGDFSGFAASCLSEESLEKMNYLHAALTETLRLYPPVPVDPKMCFSDDTMPDGFQVKKGDAVCYQSYAMGRMKFIWGDDAEEYKPERWMDENGCFKPESPFKFTAFQAGPRICLGKDFAYRQMKIISAVLLRFFVFKLSDEKKAVKYRTMINLHIDGGLSVRAFPRD</sequence>
<dbReference type="Proteomes" id="UP001632038">
    <property type="component" value="Unassembled WGS sequence"/>
</dbReference>
<gene>
    <name evidence="9" type="ORF">CASFOL_041265</name>
</gene>
<feature type="transmembrane region" description="Helical" evidence="8">
    <location>
        <begin position="6"/>
        <end position="23"/>
    </location>
</feature>
<dbReference type="GO" id="GO:0016491">
    <property type="term" value="F:oxidoreductase activity"/>
    <property type="evidence" value="ECO:0007669"/>
    <property type="project" value="UniProtKB-KW"/>
</dbReference>
<evidence type="ECO:0000256" key="6">
    <source>
        <dbReference type="ARBA" id="ARBA00023004"/>
    </source>
</evidence>
<evidence type="ECO:0000256" key="8">
    <source>
        <dbReference type="SAM" id="Phobius"/>
    </source>
</evidence>
<keyword evidence="8" id="KW-1133">Transmembrane helix</keyword>
<evidence type="ECO:0000256" key="3">
    <source>
        <dbReference type="ARBA" id="ARBA00010617"/>
    </source>
</evidence>
<dbReference type="InterPro" id="IPR036396">
    <property type="entry name" value="Cyt_P450_sf"/>
</dbReference>
<comment type="similarity">
    <text evidence="3">Belongs to the cytochrome P450 family.</text>
</comment>
<evidence type="ECO:0000256" key="7">
    <source>
        <dbReference type="PIRSR" id="PIRSR602401-1"/>
    </source>
</evidence>
<dbReference type="InterPro" id="IPR001128">
    <property type="entry name" value="Cyt_P450"/>
</dbReference>
<comment type="caution">
    <text evidence="9">The sequence shown here is derived from an EMBL/GenBank/DDBJ whole genome shotgun (WGS) entry which is preliminary data.</text>
</comment>
<reference evidence="10" key="1">
    <citation type="journal article" date="2024" name="IScience">
        <title>Strigolactones Initiate the Formation of Haustorium-like Structures in Castilleja.</title>
        <authorList>
            <person name="Buerger M."/>
            <person name="Peterson D."/>
            <person name="Chory J."/>
        </authorList>
    </citation>
    <scope>NUCLEOTIDE SEQUENCE [LARGE SCALE GENOMIC DNA]</scope>
</reference>
<dbReference type="GO" id="GO:0046872">
    <property type="term" value="F:metal ion binding"/>
    <property type="evidence" value="ECO:0007669"/>
    <property type="project" value="UniProtKB-KW"/>
</dbReference>
<name>A0ABD3BEK0_9LAMI</name>
<evidence type="ECO:0008006" key="11">
    <source>
        <dbReference type="Google" id="ProtNLM"/>
    </source>
</evidence>